<evidence type="ECO:0000313" key="3">
    <source>
        <dbReference type="Proteomes" id="UP000750334"/>
    </source>
</evidence>
<dbReference type="Proteomes" id="UP000750334">
    <property type="component" value="Unassembled WGS sequence"/>
</dbReference>
<feature type="compositionally biased region" description="Low complexity" evidence="1">
    <location>
        <begin position="103"/>
        <end position="114"/>
    </location>
</feature>
<reference evidence="2 3" key="1">
    <citation type="submission" date="2020-11" db="EMBL/GenBank/DDBJ databases">
        <title>Kefir isolates.</title>
        <authorList>
            <person name="Marcisauskas S."/>
            <person name="Kim Y."/>
            <person name="Blasche S."/>
        </authorList>
    </citation>
    <scope>NUCLEOTIDE SEQUENCE [LARGE SCALE GENOMIC DNA]</scope>
    <source>
        <strain evidence="2 3">OG2</strain>
    </source>
</reference>
<keyword evidence="3" id="KW-1185">Reference proteome</keyword>
<evidence type="ECO:0000313" key="2">
    <source>
        <dbReference type="EMBL" id="KAG0660378.1"/>
    </source>
</evidence>
<dbReference type="AlphaFoldDB" id="A0A9P7B687"/>
<comment type="caution">
    <text evidence="2">The sequence shown here is derived from an EMBL/GenBank/DDBJ whole genome shotgun (WGS) entry which is preliminary data.</text>
</comment>
<organism evidence="2 3">
    <name type="scientific">Maudiozyma exigua</name>
    <name type="common">Yeast</name>
    <name type="synonym">Kazachstania exigua</name>
    <dbReference type="NCBI Taxonomy" id="34358"/>
    <lineage>
        <taxon>Eukaryota</taxon>
        <taxon>Fungi</taxon>
        <taxon>Dikarya</taxon>
        <taxon>Ascomycota</taxon>
        <taxon>Saccharomycotina</taxon>
        <taxon>Saccharomycetes</taxon>
        <taxon>Saccharomycetales</taxon>
        <taxon>Saccharomycetaceae</taxon>
        <taxon>Maudiozyma</taxon>
    </lineage>
</organism>
<feature type="region of interest" description="Disordered" evidence="1">
    <location>
        <begin position="94"/>
        <end position="135"/>
    </location>
</feature>
<evidence type="ECO:0000256" key="1">
    <source>
        <dbReference type="SAM" id="MobiDB-lite"/>
    </source>
</evidence>
<proteinExistence type="predicted"/>
<gene>
    <name evidence="2" type="ORF">C6P45_001605</name>
</gene>
<sequence length="335" mass="38332">MPFSTKRSYTDFVTGYSLQNESGHGSDIVENDIPRNSSFKVTKSPRFDTNTFTYTNKNNTTLLDSYFDIKFTPSTLHSLSSKDIQLNDSSIDIESTSQDDSYNNDNNTFDTETNYKANSLPTDKRKSTSRPGSICSFRKNSVPKQDLIARERCFDYIIQAIDEAWAMYCNTTSSAEAAFYGNMGNKMKNFQQSEHNKNSDDEATQYSDSDNESFHCSYKAVSAASDDYEEDDTTSFGYKSEATNIPDDETDSSDCRTVSELPDCMKFQSLKCRLTKAKNDLELCYDSKDYQDCVTFWNRWDMIKYSAVEIMEDDDDDEIIENALEELEQGRCYLD</sequence>
<feature type="compositionally biased region" description="Polar residues" evidence="1">
    <location>
        <begin position="234"/>
        <end position="243"/>
    </location>
</feature>
<accession>A0A9P7B687</accession>
<name>A0A9P7B687_MAUEX</name>
<dbReference type="OrthoDB" id="4096201at2759"/>
<feature type="region of interest" description="Disordered" evidence="1">
    <location>
        <begin position="232"/>
        <end position="253"/>
    </location>
</feature>
<dbReference type="EMBL" id="PUHR01000177">
    <property type="protein sequence ID" value="KAG0660378.1"/>
    <property type="molecule type" value="Genomic_DNA"/>
</dbReference>
<protein>
    <submittedName>
        <fullName evidence="2">Uncharacterized protein</fullName>
    </submittedName>
</protein>